<dbReference type="AlphaFoldDB" id="A0AAD8YGX0"/>
<evidence type="ECO:0000256" key="1">
    <source>
        <dbReference type="SAM" id="MobiDB-lite"/>
    </source>
</evidence>
<dbReference type="Proteomes" id="UP001224775">
    <property type="component" value="Unassembled WGS sequence"/>
</dbReference>
<feature type="region of interest" description="Disordered" evidence="1">
    <location>
        <begin position="197"/>
        <end position="224"/>
    </location>
</feature>
<evidence type="ECO:0000256" key="2">
    <source>
        <dbReference type="SAM" id="Phobius"/>
    </source>
</evidence>
<proteinExistence type="predicted"/>
<evidence type="ECO:0000313" key="3">
    <source>
        <dbReference type="EMBL" id="KAK1745758.1"/>
    </source>
</evidence>
<gene>
    <name evidence="3" type="ORF">QTG54_003682</name>
</gene>
<feature type="compositionally biased region" description="Low complexity" evidence="1">
    <location>
        <begin position="41"/>
        <end position="58"/>
    </location>
</feature>
<feature type="region of interest" description="Disordered" evidence="1">
    <location>
        <begin position="1"/>
        <end position="95"/>
    </location>
</feature>
<keyword evidence="2" id="KW-0472">Membrane</keyword>
<sequence>MGRLTEGGAVNEKRGYSSAPAEARRPPRTAPLNSDNHRSFRSSLKGSLKGSMKGSLKRAPSLIFAEANSESDDLTSSGLSDHRPRRQCSSSFVSRGNVPSEIMDLRLLDSEHGSGTRRSSYELSVCSAGSFETSKTTDEKMGMFEVTLPSALKIKKAAAVTKESSGNEGDDENPKGLINTLAARRRLTMETIWSTRKLPTSSIPPSSHQDASDSDPSVTKSPRKVRVRRCAQAAAIFVLLATFVVFPWLVIAVYFGMDDNDPSSLISSVTTKIPGMLDNLFKNNN</sequence>
<protein>
    <submittedName>
        <fullName evidence="3">Uncharacterized protein</fullName>
    </submittedName>
</protein>
<organism evidence="3 4">
    <name type="scientific">Skeletonema marinoi</name>
    <dbReference type="NCBI Taxonomy" id="267567"/>
    <lineage>
        <taxon>Eukaryota</taxon>
        <taxon>Sar</taxon>
        <taxon>Stramenopiles</taxon>
        <taxon>Ochrophyta</taxon>
        <taxon>Bacillariophyta</taxon>
        <taxon>Coscinodiscophyceae</taxon>
        <taxon>Thalassiosirophycidae</taxon>
        <taxon>Thalassiosirales</taxon>
        <taxon>Skeletonemataceae</taxon>
        <taxon>Skeletonema</taxon>
        <taxon>Skeletonema marinoi-dohrnii complex</taxon>
    </lineage>
</organism>
<accession>A0AAD8YGX0</accession>
<name>A0AAD8YGX0_9STRA</name>
<reference evidence="3" key="1">
    <citation type="submission" date="2023-06" db="EMBL/GenBank/DDBJ databases">
        <title>Survivors Of The Sea: Transcriptome response of Skeletonema marinoi to long-term dormancy.</title>
        <authorList>
            <person name="Pinder M.I.M."/>
            <person name="Kourtchenko O."/>
            <person name="Robertson E.K."/>
            <person name="Larsson T."/>
            <person name="Maumus F."/>
            <person name="Osuna-Cruz C.M."/>
            <person name="Vancaester E."/>
            <person name="Stenow R."/>
            <person name="Vandepoele K."/>
            <person name="Ploug H."/>
            <person name="Bruchert V."/>
            <person name="Godhe A."/>
            <person name="Topel M."/>
        </authorList>
    </citation>
    <scope>NUCLEOTIDE SEQUENCE</scope>
    <source>
        <strain evidence="3">R05AC</strain>
    </source>
</reference>
<comment type="caution">
    <text evidence="3">The sequence shown here is derived from an EMBL/GenBank/DDBJ whole genome shotgun (WGS) entry which is preliminary data.</text>
</comment>
<keyword evidence="2" id="KW-0812">Transmembrane</keyword>
<keyword evidence="4" id="KW-1185">Reference proteome</keyword>
<keyword evidence="2" id="KW-1133">Transmembrane helix</keyword>
<dbReference type="EMBL" id="JATAAI010000005">
    <property type="protein sequence ID" value="KAK1745758.1"/>
    <property type="molecule type" value="Genomic_DNA"/>
</dbReference>
<feature type="compositionally biased region" description="Polar residues" evidence="1">
    <location>
        <begin position="197"/>
        <end position="220"/>
    </location>
</feature>
<evidence type="ECO:0000313" key="4">
    <source>
        <dbReference type="Proteomes" id="UP001224775"/>
    </source>
</evidence>
<feature type="transmembrane region" description="Helical" evidence="2">
    <location>
        <begin position="233"/>
        <end position="255"/>
    </location>
</feature>